<dbReference type="GO" id="GO:0022857">
    <property type="term" value="F:transmembrane transporter activity"/>
    <property type="evidence" value="ECO:0007669"/>
    <property type="project" value="InterPro"/>
</dbReference>
<dbReference type="GeneID" id="28728635"/>
<feature type="transmembrane region" description="Helical" evidence="8">
    <location>
        <begin position="160"/>
        <end position="180"/>
    </location>
</feature>
<feature type="transmembrane region" description="Helical" evidence="8">
    <location>
        <begin position="276"/>
        <end position="299"/>
    </location>
</feature>
<feature type="region of interest" description="Disordered" evidence="7">
    <location>
        <begin position="93"/>
        <end position="130"/>
    </location>
</feature>
<dbReference type="InterPro" id="IPR009262">
    <property type="entry name" value="SLC35_F1/F2/F6"/>
</dbReference>
<keyword evidence="10" id="KW-1185">Reference proteome</keyword>
<dbReference type="PANTHER" id="PTHR23051:SF0">
    <property type="entry name" value="SOLUTE CARRIER FAMILY 35 MEMBER F5"/>
    <property type="match status" value="1"/>
</dbReference>
<evidence type="ECO:0000256" key="7">
    <source>
        <dbReference type="SAM" id="MobiDB-lite"/>
    </source>
</evidence>
<feature type="transmembrane region" description="Helical" evidence="8">
    <location>
        <begin position="311"/>
        <end position="333"/>
    </location>
</feature>
<keyword evidence="5 8" id="KW-1133">Transmembrane helix</keyword>
<feature type="transmembrane region" description="Helical" evidence="8">
    <location>
        <begin position="365"/>
        <end position="385"/>
    </location>
</feature>
<feature type="transmembrane region" description="Helical" evidence="8">
    <location>
        <begin position="210"/>
        <end position="226"/>
    </location>
</feature>
<evidence type="ECO:0000313" key="9">
    <source>
        <dbReference type="EMBL" id="KOS15298.1"/>
    </source>
</evidence>
<dbReference type="VEuPathDB" id="FungiDB:Malapachy_2268"/>
<dbReference type="InterPro" id="IPR037185">
    <property type="entry name" value="EmrE-like"/>
</dbReference>
<keyword evidence="4 8" id="KW-0812">Transmembrane</keyword>
<feature type="compositionally biased region" description="Polar residues" evidence="7">
    <location>
        <begin position="116"/>
        <end position="126"/>
    </location>
</feature>
<protein>
    <submittedName>
        <fullName evidence="9">Vacuolar membrane protein</fullName>
    </submittedName>
</protein>
<comment type="similarity">
    <text evidence="2">Belongs to the SLC35F solute transporter family.</text>
</comment>
<name>A0A0M8MNT1_9BASI</name>
<keyword evidence="6 8" id="KW-0472">Membrane</keyword>
<dbReference type="EMBL" id="LGAV01000002">
    <property type="protein sequence ID" value="KOS15298.1"/>
    <property type="molecule type" value="Genomic_DNA"/>
</dbReference>
<organism evidence="9 10">
    <name type="scientific">Malassezia pachydermatis</name>
    <dbReference type="NCBI Taxonomy" id="77020"/>
    <lineage>
        <taxon>Eukaryota</taxon>
        <taxon>Fungi</taxon>
        <taxon>Dikarya</taxon>
        <taxon>Basidiomycota</taxon>
        <taxon>Ustilaginomycotina</taxon>
        <taxon>Malasseziomycetes</taxon>
        <taxon>Malasseziales</taxon>
        <taxon>Malasseziaceae</taxon>
        <taxon>Malassezia</taxon>
    </lineage>
</organism>
<dbReference type="STRING" id="77020.A0A0M8MNT1"/>
<accession>A0A0M8MNT1</accession>
<dbReference type="OrthoDB" id="1436450at2759"/>
<dbReference type="AlphaFoldDB" id="A0A0M8MNT1"/>
<dbReference type="PANTHER" id="PTHR23051">
    <property type="entry name" value="SOLUTE CARRIER FAMILY 35, MEMBER F5"/>
    <property type="match status" value="1"/>
</dbReference>
<comment type="caution">
    <text evidence="9">The sequence shown here is derived from an EMBL/GenBank/DDBJ whole genome shotgun (WGS) entry which is preliminary data.</text>
</comment>
<feature type="transmembrane region" description="Helical" evidence="8">
    <location>
        <begin position="246"/>
        <end position="264"/>
    </location>
</feature>
<evidence type="ECO:0000256" key="3">
    <source>
        <dbReference type="ARBA" id="ARBA00022448"/>
    </source>
</evidence>
<evidence type="ECO:0000256" key="8">
    <source>
        <dbReference type="SAM" id="Phobius"/>
    </source>
</evidence>
<proteinExistence type="inferred from homology"/>
<dbReference type="RefSeq" id="XP_017992930.1">
    <property type="nucleotide sequence ID" value="XM_018136760.1"/>
</dbReference>
<evidence type="ECO:0000256" key="1">
    <source>
        <dbReference type="ARBA" id="ARBA00004141"/>
    </source>
</evidence>
<keyword evidence="3" id="KW-0813">Transport</keyword>
<gene>
    <name evidence="9" type="ORF">Malapachy_2268</name>
</gene>
<feature type="transmembrane region" description="Helical" evidence="8">
    <location>
        <begin position="186"/>
        <end position="203"/>
    </location>
</feature>
<evidence type="ECO:0000256" key="5">
    <source>
        <dbReference type="ARBA" id="ARBA00022989"/>
    </source>
</evidence>
<feature type="transmembrane region" description="Helical" evidence="8">
    <location>
        <begin position="340"/>
        <end position="359"/>
    </location>
</feature>
<sequence length="400" mass="42973">MPGSGPDYAVGAALTLLVDVLWTSSNYLANTVLTHGYDKPFAVTYLSTASFITGLQRPSMPARPSSIDGRRRKTDLAILVDAPESSHRSLDDVIARGRSRDSSSHRGEEQHLCASSVHSRSMYGSDSESEGYDVSNVEIVSASELPPLSIIETAILSMEFAIIWFVANWTFVAALAYTSVASGTTLGSTSGFFTLILGSMFGVEAFSMGKLISVFTSFTGVALVAWADHDAPHSKMALSNPILGDFLALVSAMCYAGYVTLLKVRIGSEDRISMPLFLGFVGAFNLLAFWPIGLLLHWLGIELLSLPQDRLMWSGVLVNMAITVVSDFAYLLAMLKSSPLFTTIGLSLTIPMAVFGDAAMDPTSLTIQSAAGSILVLLSFAGIAWEENRSSPEQEYDAFV</sequence>
<dbReference type="GO" id="GO:0000329">
    <property type="term" value="C:fungal-type vacuole membrane"/>
    <property type="evidence" value="ECO:0007669"/>
    <property type="project" value="TreeGrafter"/>
</dbReference>
<dbReference type="Proteomes" id="UP000037751">
    <property type="component" value="Unassembled WGS sequence"/>
</dbReference>
<evidence type="ECO:0000256" key="6">
    <source>
        <dbReference type="ARBA" id="ARBA00023136"/>
    </source>
</evidence>
<dbReference type="Pfam" id="PF06027">
    <property type="entry name" value="SLC35F"/>
    <property type="match status" value="1"/>
</dbReference>
<evidence type="ECO:0000313" key="10">
    <source>
        <dbReference type="Proteomes" id="UP000037751"/>
    </source>
</evidence>
<evidence type="ECO:0000256" key="4">
    <source>
        <dbReference type="ARBA" id="ARBA00022692"/>
    </source>
</evidence>
<comment type="subcellular location">
    <subcellularLocation>
        <location evidence="1">Membrane</location>
        <topology evidence="1">Multi-pass membrane protein</topology>
    </subcellularLocation>
</comment>
<dbReference type="SUPFAM" id="SSF103481">
    <property type="entry name" value="Multidrug resistance efflux transporter EmrE"/>
    <property type="match status" value="1"/>
</dbReference>
<feature type="compositionally biased region" description="Basic and acidic residues" evidence="7">
    <location>
        <begin position="93"/>
        <end position="111"/>
    </location>
</feature>
<reference evidence="9 10" key="1">
    <citation type="submission" date="2015-07" db="EMBL/GenBank/DDBJ databases">
        <title>Draft Genome Sequence of Malassezia furfur CBS1878 and Malassezia pachydermatis CBS1879.</title>
        <authorList>
            <person name="Triana S."/>
            <person name="Ohm R."/>
            <person name="Gonzalez A."/>
            <person name="DeCock H."/>
            <person name="Restrepo S."/>
            <person name="Celis A."/>
        </authorList>
    </citation>
    <scope>NUCLEOTIDE SEQUENCE [LARGE SCALE GENOMIC DNA]</scope>
    <source>
        <strain evidence="9 10">CBS 1879</strain>
    </source>
</reference>
<evidence type="ECO:0000256" key="2">
    <source>
        <dbReference type="ARBA" id="ARBA00007863"/>
    </source>
</evidence>